<dbReference type="EMBL" id="BAAFJT010000012">
    <property type="protein sequence ID" value="GAB0195259.1"/>
    <property type="molecule type" value="Genomic_DNA"/>
</dbReference>
<evidence type="ECO:0000313" key="1">
    <source>
        <dbReference type="EMBL" id="GAB0195259.1"/>
    </source>
</evidence>
<gene>
    <name evidence="1" type="ORF">GRJ2_001991200</name>
</gene>
<reference evidence="1 2" key="1">
    <citation type="submission" date="2024-06" db="EMBL/GenBank/DDBJ databases">
        <title>The draft genome of Grus japonensis, version 3.</title>
        <authorList>
            <person name="Nabeshima K."/>
            <person name="Suzuki S."/>
            <person name="Onuma M."/>
        </authorList>
    </citation>
    <scope>NUCLEOTIDE SEQUENCE [LARGE SCALE GENOMIC DNA]</scope>
    <source>
        <strain evidence="1 2">451A</strain>
    </source>
</reference>
<evidence type="ECO:0000313" key="2">
    <source>
        <dbReference type="Proteomes" id="UP001623348"/>
    </source>
</evidence>
<comment type="caution">
    <text evidence="1">The sequence shown here is derived from an EMBL/GenBank/DDBJ whole genome shotgun (WGS) entry which is preliminary data.</text>
</comment>
<proteinExistence type="predicted"/>
<dbReference type="AlphaFoldDB" id="A0ABC9XCI7"/>
<keyword evidence="2" id="KW-1185">Reference proteome</keyword>
<organism evidence="1 2">
    <name type="scientific">Grus japonensis</name>
    <name type="common">Japanese crane</name>
    <name type="synonym">Red-crowned crane</name>
    <dbReference type="NCBI Taxonomy" id="30415"/>
    <lineage>
        <taxon>Eukaryota</taxon>
        <taxon>Metazoa</taxon>
        <taxon>Chordata</taxon>
        <taxon>Craniata</taxon>
        <taxon>Vertebrata</taxon>
        <taxon>Euteleostomi</taxon>
        <taxon>Archelosauria</taxon>
        <taxon>Archosauria</taxon>
        <taxon>Dinosauria</taxon>
        <taxon>Saurischia</taxon>
        <taxon>Theropoda</taxon>
        <taxon>Coelurosauria</taxon>
        <taxon>Aves</taxon>
        <taxon>Neognathae</taxon>
        <taxon>Neoaves</taxon>
        <taxon>Gruiformes</taxon>
        <taxon>Gruidae</taxon>
        <taxon>Grus</taxon>
    </lineage>
</organism>
<sequence>MTSVLTHPTCPDRVPVTCQIKMPEQPIHSKPDKHSRSMLHHERLVADVHSDVFSHAENTTQPLDKSVTAAYCISQVVIYSVGT</sequence>
<protein>
    <submittedName>
        <fullName evidence="1">Uncharacterized protein</fullName>
    </submittedName>
</protein>
<name>A0ABC9XCI7_GRUJA</name>
<dbReference type="Proteomes" id="UP001623348">
    <property type="component" value="Unassembled WGS sequence"/>
</dbReference>
<accession>A0ABC9XCI7</accession>